<feature type="compositionally biased region" description="Low complexity" evidence="1">
    <location>
        <begin position="19"/>
        <end position="28"/>
    </location>
</feature>
<evidence type="ECO:0000313" key="2">
    <source>
        <dbReference type="EMBL" id="KAG8587454.1"/>
    </source>
</evidence>
<proteinExistence type="predicted"/>
<keyword evidence="3" id="KW-1185">Reference proteome</keyword>
<comment type="caution">
    <text evidence="2">The sequence shown here is derived from an EMBL/GenBank/DDBJ whole genome shotgun (WGS) entry which is preliminary data.</text>
</comment>
<reference evidence="2" key="1">
    <citation type="thesis" date="2020" institute="ProQuest LLC" country="789 East Eisenhower Parkway, Ann Arbor, MI, USA">
        <title>Comparative Genomics and Chromosome Evolution.</title>
        <authorList>
            <person name="Mudd A.B."/>
        </authorList>
    </citation>
    <scope>NUCLEOTIDE SEQUENCE</scope>
    <source>
        <strain evidence="2">237g6f4</strain>
        <tissue evidence="2">Blood</tissue>
    </source>
</reference>
<dbReference type="Proteomes" id="UP000824782">
    <property type="component" value="Unassembled WGS sequence"/>
</dbReference>
<feature type="compositionally biased region" description="Polar residues" evidence="1">
    <location>
        <begin position="62"/>
        <end position="74"/>
    </location>
</feature>
<feature type="compositionally biased region" description="Polar residues" evidence="1">
    <location>
        <begin position="30"/>
        <end position="39"/>
    </location>
</feature>
<evidence type="ECO:0000256" key="1">
    <source>
        <dbReference type="SAM" id="MobiDB-lite"/>
    </source>
</evidence>
<evidence type="ECO:0000313" key="3">
    <source>
        <dbReference type="Proteomes" id="UP000824782"/>
    </source>
</evidence>
<feature type="region of interest" description="Disordered" evidence="1">
    <location>
        <begin position="19"/>
        <end position="74"/>
    </location>
</feature>
<organism evidence="2 3">
    <name type="scientific">Engystomops pustulosus</name>
    <name type="common">Tungara frog</name>
    <name type="synonym">Physalaemus pustulosus</name>
    <dbReference type="NCBI Taxonomy" id="76066"/>
    <lineage>
        <taxon>Eukaryota</taxon>
        <taxon>Metazoa</taxon>
        <taxon>Chordata</taxon>
        <taxon>Craniata</taxon>
        <taxon>Vertebrata</taxon>
        <taxon>Euteleostomi</taxon>
        <taxon>Amphibia</taxon>
        <taxon>Batrachia</taxon>
        <taxon>Anura</taxon>
        <taxon>Neobatrachia</taxon>
        <taxon>Hyloidea</taxon>
        <taxon>Leptodactylidae</taxon>
        <taxon>Leiuperinae</taxon>
        <taxon>Engystomops</taxon>
    </lineage>
</organism>
<sequence>MFLNPQELALGPGCSVSEVSSVSGVHTSKCLPSSRISTEGTEKDQAGSSHSNSIAPFPPSVSGHNLSSQEQQTSLDGLDLRVISTYIYI</sequence>
<name>A0AAV7CQU2_ENGPU</name>
<protein>
    <submittedName>
        <fullName evidence="2">Uncharacterized protein</fullName>
    </submittedName>
</protein>
<accession>A0AAV7CQU2</accession>
<dbReference type="EMBL" id="WNYA01000002">
    <property type="protein sequence ID" value="KAG8587454.1"/>
    <property type="molecule type" value="Genomic_DNA"/>
</dbReference>
<gene>
    <name evidence="2" type="ORF">GDO81_005666</name>
</gene>
<dbReference type="AlphaFoldDB" id="A0AAV7CQU2"/>